<comment type="subcellular location">
    <subcellularLocation>
        <location evidence="1">Cell membrane</location>
        <topology evidence="1">Multi-pass membrane protein</topology>
    </subcellularLocation>
</comment>
<dbReference type="InterPro" id="IPR003838">
    <property type="entry name" value="ABC3_permease_C"/>
</dbReference>
<dbReference type="AlphaFoldDB" id="A0A0L8V626"/>
<dbReference type="GO" id="GO:0044874">
    <property type="term" value="P:lipoprotein localization to outer membrane"/>
    <property type="evidence" value="ECO:0007669"/>
    <property type="project" value="TreeGrafter"/>
</dbReference>
<keyword evidence="4 7" id="KW-0812">Transmembrane</keyword>
<keyword evidence="5 7" id="KW-1133">Transmembrane helix</keyword>
<comment type="caution">
    <text evidence="10">The sequence shown here is derived from an EMBL/GenBank/DDBJ whole genome shotgun (WGS) entry which is preliminary data.</text>
</comment>
<keyword evidence="3" id="KW-1003">Cell membrane</keyword>
<feature type="transmembrane region" description="Helical" evidence="7">
    <location>
        <begin position="250"/>
        <end position="270"/>
    </location>
</feature>
<name>A0A0L8V626_9BACT</name>
<evidence type="ECO:0000256" key="7">
    <source>
        <dbReference type="SAM" id="Phobius"/>
    </source>
</evidence>
<evidence type="ECO:0000259" key="9">
    <source>
        <dbReference type="Pfam" id="PF12704"/>
    </source>
</evidence>
<feature type="transmembrane region" description="Helical" evidence="7">
    <location>
        <begin position="351"/>
        <end position="371"/>
    </location>
</feature>
<keyword evidence="11" id="KW-1185">Reference proteome</keyword>
<organism evidence="10 11">
    <name type="scientific">Sunxiuqinia dokdonensis</name>
    <dbReference type="NCBI Taxonomy" id="1409788"/>
    <lineage>
        <taxon>Bacteria</taxon>
        <taxon>Pseudomonadati</taxon>
        <taxon>Bacteroidota</taxon>
        <taxon>Bacteroidia</taxon>
        <taxon>Marinilabiliales</taxon>
        <taxon>Prolixibacteraceae</taxon>
        <taxon>Sunxiuqinia</taxon>
    </lineage>
</organism>
<evidence type="ECO:0000313" key="11">
    <source>
        <dbReference type="Proteomes" id="UP000036958"/>
    </source>
</evidence>
<evidence type="ECO:0000256" key="5">
    <source>
        <dbReference type="ARBA" id="ARBA00022989"/>
    </source>
</evidence>
<feature type="domain" description="MacB-like periplasmic core" evidence="9">
    <location>
        <begin position="1"/>
        <end position="215"/>
    </location>
</feature>
<accession>A0A0L8V626</accession>
<proteinExistence type="inferred from homology"/>
<evidence type="ECO:0008006" key="12">
    <source>
        <dbReference type="Google" id="ProtNLM"/>
    </source>
</evidence>
<reference evidence="11" key="1">
    <citation type="submission" date="2015-07" db="EMBL/GenBank/DDBJ databases">
        <title>Genome sequencing of Sunxiuqinia dokdonensis strain SK.</title>
        <authorList>
            <person name="Ahn S."/>
            <person name="Kim B.-C."/>
        </authorList>
    </citation>
    <scope>NUCLEOTIDE SEQUENCE [LARGE SCALE GENOMIC DNA]</scope>
    <source>
        <strain evidence="11">SK</strain>
    </source>
</reference>
<evidence type="ECO:0000256" key="1">
    <source>
        <dbReference type="ARBA" id="ARBA00004651"/>
    </source>
</evidence>
<dbReference type="Pfam" id="PF02687">
    <property type="entry name" value="FtsX"/>
    <property type="match status" value="1"/>
</dbReference>
<dbReference type="STRING" id="1409788.NC99_32580"/>
<feature type="transmembrane region" description="Helical" evidence="7">
    <location>
        <begin position="291"/>
        <end position="315"/>
    </location>
</feature>
<dbReference type="PANTHER" id="PTHR30489">
    <property type="entry name" value="LIPOPROTEIN-RELEASING SYSTEM TRANSMEMBRANE PROTEIN LOLE"/>
    <property type="match status" value="1"/>
</dbReference>
<evidence type="ECO:0000256" key="4">
    <source>
        <dbReference type="ARBA" id="ARBA00022692"/>
    </source>
</evidence>
<evidence type="ECO:0000313" key="10">
    <source>
        <dbReference type="EMBL" id="KOH43899.1"/>
    </source>
</evidence>
<dbReference type="InterPro" id="IPR051447">
    <property type="entry name" value="Lipoprotein-release_system"/>
</dbReference>
<dbReference type="InterPro" id="IPR025857">
    <property type="entry name" value="MacB_PCD"/>
</dbReference>
<dbReference type="GO" id="GO:0098797">
    <property type="term" value="C:plasma membrane protein complex"/>
    <property type="evidence" value="ECO:0007669"/>
    <property type="project" value="TreeGrafter"/>
</dbReference>
<dbReference type="Pfam" id="PF12704">
    <property type="entry name" value="MacB_PCD"/>
    <property type="match status" value="1"/>
</dbReference>
<evidence type="ECO:0000256" key="2">
    <source>
        <dbReference type="ARBA" id="ARBA00005236"/>
    </source>
</evidence>
<dbReference type="Proteomes" id="UP000036958">
    <property type="component" value="Unassembled WGS sequence"/>
</dbReference>
<keyword evidence="6 7" id="KW-0472">Membrane</keyword>
<evidence type="ECO:0000259" key="8">
    <source>
        <dbReference type="Pfam" id="PF02687"/>
    </source>
</evidence>
<sequence length="384" mass="43212">MASIFFGVLLSAYMTSMQEGSYEKMVDMVVKYYSGAMQVHHENYWESKSINDTFEESQDLNQLILANEEVDFVIPRLESFALASSEELTKGVMVVGTVPEPENRLTSLKNNVRQGSYLSDNDQGLLIGEGLADYLRLGINDTLVMISQGYHGISAAGKYPVRGIIKHASPELNKMIVYMELKNCQEFFSANNRLTSLVVNIKDNNELEKSLRKLRETLNSPYSIMSWQEMSPEMVQQIESDRAGGIIMKAVLYIVIGFGILGTIMMMIAERRREFGVMIAIGMQRYKLATILFYETLFIGMIGALSGLLISIPLLSFQAQNPIPLTGQAALVMEDYGFEPYMFFSTEPSVFWHQALTVFLITLVIALYPIFSANRMKLINALHA</sequence>
<evidence type="ECO:0000256" key="6">
    <source>
        <dbReference type="ARBA" id="ARBA00023136"/>
    </source>
</evidence>
<dbReference type="PANTHER" id="PTHR30489:SF0">
    <property type="entry name" value="LIPOPROTEIN-RELEASING SYSTEM TRANSMEMBRANE PROTEIN LOLE"/>
    <property type="match status" value="1"/>
</dbReference>
<protein>
    <recommendedName>
        <fullName evidence="12">ABC3 transporter permease protein domain-containing protein</fullName>
    </recommendedName>
</protein>
<gene>
    <name evidence="10" type="ORF">NC99_32580</name>
</gene>
<dbReference type="EMBL" id="LGIA01000175">
    <property type="protein sequence ID" value="KOH43899.1"/>
    <property type="molecule type" value="Genomic_DNA"/>
</dbReference>
<evidence type="ECO:0000256" key="3">
    <source>
        <dbReference type="ARBA" id="ARBA00022475"/>
    </source>
</evidence>
<comment type="similarity">
    <text evidence="2">Belongs to the ABC-4 integral membrane protein family. LolC/E subfamily.</text>
</comment>
<feature type="domain" description="ABC3 transporter permease C-terminal" evidence="8">
    <location>
        <begin position="250"/>
        <end position="376"/>
    </location>
</feature>